<dbReference type="FunFam" id="1.10.10.2830:FF:000001">
    <property type="entry name" value="Chromosome partitioning protein ParB"/>
    <property type="match status" value="1"/>
</dbReference>
<dbReference type="InterPro" id="IPR057240">
    <property type="entry name" value="ParB_dimer_C"/>
</dbReference>
<dbReference type="FunFam" id="3.90.1530.30:FF:000001">
    <property type="entry name" value="Chromosome partitioning protein ParB"/>
    <property type="match status" value="1"/>
</dbReference>
<dbReference type="NCBIfam" id="TIGR00180">
    <property type="entry name" value="parB_part"/>
    <property type="match status" value="1"/>
</dbReference>
<dbReference type="Pfam" id="PF23552">
    <property type="entry name" value="ParB_C"/>
    <property type="match status" value="1"/>
</dbReference>
<keyword evidence="3" id="KW-0238">DNA-binding</keyword>
<dbReference type="InterPro" id="IPR003115">
    <property type="entry name" value="ParB_N"/>
</dbReference>
<dbReference type="PANTHER" id="PTHR33375:SF1">
    <property type="entry name" value="CHROMOSOME-PARTITIONING PROTEIN PARB-RELATED"/>
    <property type="match status" value="1"/>
</dbReference>
<name>A0A7T0G2T5_9BACT</name>
<comment type="similarity">
    <text evidence="1">Belongs to the ParB family.</text>
</comment>
<dbReference type="Pfam" id="PF02195">
    <property type="entry name" value="ParB_N"/>
    <property type="match status" value="1"/>
</dbReference>
<accession>A0A7T0G2T5</accession>
<dbReference type="InterPro" id="IPR036086">
    <property type="entry name" value="ParB/Sulfiredoxin_sf"/>
</dbReference>
<dbReference type="KEGG" id="nva:G3M78_03785"/>
<evidence type="ECO:0000313" key="5">
    <source>
        <dbReference type="EMBL" id="QPJ64561.1"/>
    </source>
</evidence>
<dbReference type="Gene3D" id="3.90.1530.30">
    <property type="match status" value="1"/>
</dbReference>
<evidence type="ECO:0000259" key="4">
    <source>
        <dbReference type="SMART" id="SM00470"/>
    </source>
</evidence>
<dbReference type="EMBL" id="CP048620">
    <property type="protein sequence ID" value="QPJ64561.1"/>
    <property type="molecule type" value="Genomic_DNA"/>
</dbReference>
<organism evidence="5 6">
    <name type="scientific">Candidatus Nitrohelix vancouverensis</name>
    <dbReference type="NCBI Taxonomy" id="2705534"/>
    <lineage>
        <taxon>Bacteria</taxon>
        <taxon>Pseudomonadati</taxon>
        <taxon>Nitrospinota/Tectimicrobiota group</taxon>
        <taxon>Nitrospinota</taxon>
        <taxon>Nitrospinia</taxon>
        <taxon>Nitrospinales</taxon>
        <taxon>Nitrospinaceae</taxon>
        <taxon>Candidatus Nitrohelix</taxon>
    </lineage>
</organism>
<evidence type="ECO:0000256" key="1">
    <source>
        <dbReference type="ARBA" id="ARBA00006295"/>
    </source>
</evidence>
<protein>
    <submittedName>
        <fullName evidence="5">ParB/RepB/Spo0J family partition protein</fullName>
    </submittedName>
</protein>
<dbReference type="Pfam" id="PF17762">
    <property type="entry name" value="HTH_ParB"/>
    <property type="match status" value="1"/>
</dbReference>
<evidence type="ECO:0000256" key="3">
    <source>
        <dbReference type="ARBA" id="ARBA00023125"/>
    </source>
</evidence>
<evidence type="ECO:0000256" key="2">
    <source>
        <dbReference type="ARBA" id="ARBA00022829"/>
    </source>
</evidence>
<dbReference type="GO" id="GO:0003677">
    <property type="term" value="F:DNA binding"/>
    <property type="evidence" value="ECO:0007669"/>
    <property type="project" value="UniProtKB-KW"/>
</dbReference>
<dbReference type="GO" id="GO:0045881">
    <property type="term" value="P:positive regulation of sporulation resulting in formation of a cellular spore"/>
    <property type="evidence" value="ECO:0007669"/>
    <property type="project" value="TreeGrafter"/>
</dbReference>
<keyword evidence="2" id="KW-0159">Chromosome partition</keyword>
<dbReference type="SUPFAM" id="SSF109709">
    <property type="entry name" value="KorB DNA-binding domain-like"/>
    <property type="match status" value="1"/>
</dbReference>
<evidence type="ECO:0000313" key="6">
    <source>
        <dbReference type="Proteomes" id="UP000594464"/>
    </source>
</evidence>
<dbReference type="InterPro" id="IPR004437">
    <property type="entry name" value="ParB/RepB/Spo0J"/>
</dbReference>
<dbReference type="PANTHER" id="PTHR33375">
    <property type="entry name" value="CHROMOSOME-PARTITIONING PROTEIN PARB-RELATED"/>
    <property type="match status" value="1"/>
</dbReference>
<dbReference type="GO" id="GO:0005694">
    <property type="term" value="C:chromosome"/>
    <property type="evidence" value="ECO:0007669"/>
    <property type="project" value="TreeGrafter"/>
</dbReference>
<dbReference type="GO" id="GO:0007059">
    <property type="term" value="P:chromosome segregation"/>
    <property type="evidence" value="ECO:0007669"/>
    <property type="project" value="UniProtKB-KW"/>
</dbReference>
<sequence>MNRKALGKGISALIPDFDLDSAAQNAPSGGAVEMLISEITPNARQPRKYFDDEKLEELARSIKEHGVIQPVIVQKSESGYELIVGERRWRASQKAGLKKIPVIIKEVTSDQSLKLALIENLNRQDLNPIEEAEAFDRLASEFELTQEQIGEAMGRSRTAITNALRLLKLPRPVQEDIVSGRLTMGHARALLGLESAAQMDALRRKIIDEGMTVRQTENAVKNQAAKTVTASKKAQKDIFTKDLEKEMARKLGAKVEIRPGKKGGKLIISYYSLDDLERLKEMQLPKVQGE</sequence>
<reference evidence="6" key="1">
    <citation type="submission" date="2020-02" db="EMBL/GenBank/DDBJ databases">
        <title>Genomic and physiological characterization of two novel Nitrospinaceae genera.</title>
        <authorList>
            <person name="Mueller A.J."/>
            <person name="Jung M.-Y."/>
            <person name="Strachan C.R."/>
            <person name="Herbold C.W."/>
            <person name="Kirkegaard R.H."/>
            <person name="Daims H."/>
        </authorList>
    </citation>
    <scope>NUCLEOTIDE SEQUENCE [LARGE SCALE GENOMIC DNA]</scope>
</reference>
<dbReference type="Proteomes" id="UP000594464">
    <property type="component" value="Chromosome"/>
</dbReference>
<dbReference type="AlphaFoldDB" id="A0A7T0G2T5"/>
<feature type="domain" description="ParB-like N-terminal" evidence="4">
    <location>
        <begin position="32"/>
        <end position="121"/>
    </location>
</feature>
<dbReference type="InterPro" id="IPR050336">
    <property type="entry name" value="Chromosome_partition/occlusion"/>
</dbReference>
<proteinExistence type="inferred from homology"/>
<dbReference type="SUPFAM" id="SSF110849">
    <property type="entry name" value="ParB/Sulfiredoxin"/>
    <property type="match status" value="1"/>
</dbReference>
<dbReference type="CDD" id="cd16393">
    <property type="entry name" value="SPO0J_N"/>
    <property type="match status" value="1"/>
</dbReference>
<dbReference type="Gene3D" id="1.10.10.2830">
    <property type="match status" value="1"/>
</dbReference>
<gene>
    <name evidence="5" type="ORF">G3M78_03785</name>
</gene>
<dbReference type="InterPro" id="IPR041468">
    <property type="entry name" value="HTH_ParB/Spo0J"/>
</dbReference>
<dbReference type="SMART" id="SM00470">
    <property type="entry name" value="ParB"/>
    <property type="match status" value="1"/>
</dbReference>